<dbReference type="PROSITE" id="PS51257">
    <property type="entry name" value="PROKAR_LIPOPROTEIN"/>
    <property type="match status" value="1"/>
</dbReference>
<evidence type="ECO:0000256" key="3">
    <source>
        <dbReference type="ARBA" id="ARBA00022821"/>
    </source>
</evidence>
<keyword evidence="2" id="KW-0677">Repeat</keyword>
<name>A0A8T2CQG1_ARASU</name>
<organism evidence="6 7">
    <name type="scientific">Arabidopsis suecica</name>
    <name type="common">Swedish thale-cress</name>
    <name type="synonym">Cardaminopsis suecica</name>
    <dbReference type="NCBI Taxonomy" id="45249"/>
    <lineage>
        <taxon>Eukaryota</taxon>
        <taxon>Viridiplantae</taxon>
        <taxon>Streptophyta</taxon>
        <taxon>Embryophyta</taxon>
        <taxon>Tracheophyta</taxon>
        <taxon>Spermatophyta</taxon>
        <taxon>Magnoliopsida</taxon>
        <taxon>eudicotyledons</taxon>
        <taxon>Gunneridae</taxon>
        <taxon>Pentapetalae</taxon>
        <taxon>rosids</taxon>
        <taxon>malvids</taxon>
        <taxon>Brassicales</taxon>
        <taxon>Brassicaceae</taxon>
        <taxon>Camelineae</taxon>
        <taxon>Arabidopsis</taxon>
    </lineage>
</organism>
<evidence type="ECO:0000313" key="6">
    <source>
        <dbReference type="EMBL" id="KAG7597191.1"/>
    </source>
</evidence>
<dbReference type="PROSITE" id="PS51450">
    <property type="entry name" value="LRR"/>
    <property type="match status" value="1"/>
</dbReference>
<evidence type="ECO:0000256" key="2">
    <source>
        <dbReference type="ARBA" id="ARBA00022737"/>
    </source>
</evidence>
<evidence type="ECO:0000256" key="1">
    <source>
        <dbReference type="ARBA" id="ARBA00022614"/>
    </source>
</evidence>
<accession>A0A8T2CQG1</accession>
<sequence>MSTQTKRLCLCGYCSLHFISGCNYGRKVLRKLNDVEGLLTNGVFEVLAEKCFKPKGEKKHIQASIGLDKRVEMVCSYLQLYSRRTFGLYGMGGIGKTTLLANQILRRLGLDKDWEQDTEEERAHEIYNILKGRKFVLLLDDLWSKLDLNKLGEFTLSSHPDIPALTRVVAGKCNGLPLALNAIGKTMTQKMAVQEDYEIEKNELTEYWLWEGFIDGNRDDDGANKEGLDIIKLLVSAHLLINDGVTMKVKMHDVIPEDISSKVVRRMSFMKNQIAEISCSPKCSDLSTLLLENNKLVDISGEFFRFMPSVVVLDLSENKRLIGLPEEISNLGSLKYLNLSHTRIKSLPVGLKNLRKLIYLNLDYTYKLRSIINGRVATLGALTAFIVLPSTSSPSFKNLSSILITDLEGPRDLTWLAFAQNLVYLHVMRSSSIEEIINKENGVSISNKHPHFVAPFRKLEYLTVTEMDELKIICGYPRTLRKLTEFIVRNCPKLPLSLRDNGEYSWWIGTE</sequence>
<evidence type="ECO:0000259" key="4">
    <source>
        <dbReference type="Pfam" id="PF00931"/>
    </source>
</evidence>
<dbReference type="InterPro" id="IPR001611">
    <property type="entry name" value="Leu-rich_rpt"/>
</dbReference>
<proteinExistence type="predicted"/>
<dbReference type="AlphaFoldDB" id="A0A8T2CQG1"/>
<dbReference type="PANTHER" id="PTHR33463:SF220">
    <property type="entry name" value="NB-ARC DOMAIN-CONTAINING PROTEIN"/>
    <property type="match status" value="1"/>
</dbReference>
<dbReference type="EMBL" id="JAEFBJ010000006">
    <property type="protein sequence ID" value="KAG7597191.1"/>
    <property type="molecule type" value="Genomic_DNA"/>
</dbReference>
<dbReference type="Proteomes" id="UP000694251">
    <property type="component" value="Chromosome 6"/>
</dbReference>
<dbReference type="PANTHER" id="PTHR33463">
    <property type="entry name" value="NB-ARC DOMAIN-CONTAINING PROTEIN-RELATED"/>
    <property type="match status" value="1"/>
</dbReference>
<dbReference type="InterPro" id="IPR058922">
    <property type="entry name" value="WHD_DRP"/>
</dbReference>
<dbReference type="Pfam" id="PF13855">
    <property type="entry name" value="LRR_8"/>
    <property type="match status" value="1"/>
</dbReference>
<dbReference type="InterPro" id="IPR002182">
    <property type="entry name" value="NB-ARC"/>
</dbReference>
<dbReference type="GO" id="GO:0016787">
    <property type="term" value="F:hydrolase activity"/>
    <property type="evidence" value="ECO:0007669"/>
    <property type="project" value="UniProtKB-KW"/>
</dbReference>
<dbReference type="InterPro" id="IPR050905">
    <property type="entry name" value="Plant_NBS-LRR"/>
</dbReference>
<dbReference type="GO" id="GO:0043531">
    <property type="term" value="F:ADP binding"/>
    <property type="evidence" value="ECO:0007669"/>
    <property type="project" value="InterPro"/>
</dbReference>
<keyword evidence="1" id="KW-0433">Leucine-rich repeat</keyword>
<evidence type="ECO:0000259" key="5">
    <source>
        <dbReference type="Pfam" id="PF23559"/>
    </source>
</evidence>
<feature type="domain" description="Disease resistance protein winged helix" evidence="5">
    <location>
        <begin position="195"/>
        <end position="255"/>
    </location>
</feature>
<feature type="domain" description="NB-ARC" evidence="4">
    <location>
        <begin position="101"/>
        <end position="152"/>
    </location>
</feature>
<comment type="caution">
    <text evidence="6">The sequence shown here is derived from an EMBL/GenBank/DDBJ whole genome shotgun (WGS) entry which is preliminary data.</text>
</comment>
<dbReference type="Pfam" id="PF00931">
    <property type="entry name" value="NB-ARC"/>
    <property type="match status" value="1"/>
</dbReference>
<evidence type="ECO:0000313" key="7">
    <source>
        <dbReference type="Proteomes" id="UP000694251"/>
    </source>
</evidence>
<dbReference type="OrthoDB" id="664960at2759"/>
<protein>
    <submittedName>
        <fullName evidence="6">P-loop containing nucleoside triphosphate hydrolase</fullName>
    </submittedName>
</protein>
<dbReference type="Pfam" id="PF23559">
    <property type="entry name" value="WHD_DRP"/>
    <property type="match status" value="1"/>
</dbReference>
<gene>
    <name evidence="6" type="ORF">ISN44_As06g015860</name>
</gene>
<keyword evidence="3" id="KW-0611">Plant defense</keyword>
<keyword evidence="6" id="KW-0378">Hydrolase</keyword>
<reference evidence="6 7" key="1">
    <citation type="submission" date="2020-12" db="EMBL/GenBank/DDBJ databases">
        <title>Concerted genomic and epigenomic changes stabilize Arabidopsis allopolyploids.</title>
        <authorList>
            <person name="Chen Z."/>
        </authorList>
    </citation>
    <scope>NUCLEOTIDE SEQUENCE [LARGE SCALE GENOMIC DNA]</scope>
    <source>
        <strain evidence="6">As9502</strain>
        <tissue evidence="6">Leaf</tissue>
    </source>
</reference>
<keyword evidence="7" id="KW-1185">Reference proteome</keyword>